<organism evidence="8 9">
    <name type="scientific">Desulfopila aestuarii DSM 18488</name>
    <dbReference type="NCBI Taxonomy" id="1121416"/>
    <lineage>
        <taxon>Bacteria</taxon>
        <taxon>Pseudomonadati</taxon>
        <taxon>Thermodesulfobacteriota</taxon>
        <taxon>Desulfobulbia</taxon>
        <taxon>Desulfobulbales</taxon>
        <taxon>Desulfocapsaceae</taxon>
        <taxon>Desulfopila</taxon>
    </lineage>
</organism>
<dbReference type="InterPro" id="IPR053159">
    <property type="entry name" value="Hybrid_Histidine_Kinase"/>
</dbReference>
<dbReference type="PANTHER" id="PTHR43642">
    <property type="entry name" value="HYBRID SIGNAL TRANSDUCTION HISTIDINE KINASE G"/>
    <property type="match status" value="1"/>
</dbReference>
<evidence type="ECO:0000313" key="8">
    <source>
        <dbReference type="EMBL" id="SHO42932.1"/>
    </source>
</evidence>
<feature type="coiled-coil region" evidence="4">
    <location>
        <begin position="1469"/>
        <end position="1499"/>
    </location>
</feature>
<dbReference type="RefSeq" id="WP_073611582.1">
    <property type="nucleotide sequence ID" value="NZ_FRFE01000001.1"/>
</dbReference>
<name>A0A1M7XW33_9BACT</name>
<feature type="region of interest" description="Disordered" evidence="5">
    <location>
        <begin position="1275"/>
        <end position="1298"/>
    </location>
</feature>
<dbReference type="InterPro" id="IPR000719">
    <property type="entry name" value="Prot_kinase_dom"/>
</dbReference>
<dbReference type="InterPro" id="IPR003018">
    <property type="entry name" value="GAF"/>
</dbReference>
<dbReference type="EC" id="2.7.13.3" evidence="2"/>
<dbReference type="PROSITE" id="PS50109">
    <property type="entry name" value="HIS_KIN"/>
    <property type="match status" value="1"/>
</dbReference>
<dbReference type="Pfam" id="PF02518">
    <property type="entry name" value="HATPase_c"/>
    <property type="match status" value="1"/>
</dbReference>
<dbReference type="SUPFAM" id="SSF47384">
    <property type="entry name" value="Homodimeric domain of signal transducing histidine kinase"/>
    <property type="match status" value="1"/>
</dbReference>
<reference evidence="8 9" key="1">
    <citation type="submission" date="2016-12" db="EMBL/GenBank/DDBJ databases">
        <authorList>
            <person name="Song W.-J."/>
            <person name="Kurnit D.M."/>
        </authorList>
    </citation>
    <scope>NUCLEOTIDE SEQUENCE [LARGE SCALE GENOMIC DNA]</scope>
    <source>
        <strain evidence="8 9">DSM 18488</strain>
    </source>
</reference>
<evidence type="ECO:0000256" key="2">
    <source>
        <dbReference type="ARBA" id="ARBA00012438"/>
    </source>
</evidence>
<dbReference type="SMART" id="SM00387">
    <property type="entry name" value="HATPase_c"/>
    <property type="match status" value="1"/>
</dbReference>
<dbReference type="Gene3D" id="3.30.565.10">
    <property type="entry name" value="Histidine kinase-like ATPase, C-terminal domain"/>
    <property type="match status" value="1"/>
</dbReference>
<dbReference type="CDD" id="cd00082">
    <property type="entry name" value="HisKA"/>
    <property type="match status" value="1"/>
</dbReference>
<evidence type="ECO:0000256" key="3">
    <source>
        <dbReference type="ARBA" id="ARBA00022553"/>
    </source>
</evidence>
<dbReference type="InterPro" id="IPR029016">
    <property type="entry name" value="GAF-like_dom_sf"/>
</dbReference>
<gene>
    <name evidence="8" type="ORF">SAMN02745220_00219</name>
</gene>
<accession>A0A1M7XW33</accession>
<dbReference type="InterPro" id="IPR027417">
    <property type="entry name" value="P-loop_NTPase"/>
</dbReference>
<evidence type="ECO:0000256" key="1">
    <source>
        <dbReference type="ARBA" id="ARBA00000085"/>
    </source>
</evidence>
<dbReference type="Gene3D" id="3.30.450.40">
    <property type="match status" value="1"/>
</dbReference>
<dbReference type="Pfam" id="PF00069">
    <property type="entry name" value="Pkinase"/>
    <property type="match status" value="1"/>
</dbReference>
<dbReference type="PRINTS" id="PR00344">
    <property type="entry name" value="BCTRLSENSOR"/>
</dbReference>
<dbReference type="Gene3D" id="3.30.200.20">
    <property type="entry name" value="Phosphorylase Kinase, domain 1"/>
    <property type="match status" value="1"/>
</dbReference>
<dbReference type="Gene3D" id="1.10.287.130">
    <property type="match status" value="1"/>
</dbReference>
<evidence type="ECO:0000259" key="6">
    <source>
        <dbReference type="PROSITE" id="PS50011"/>
    </source>
</evidence>
<dbReference type="InterPro" id="IPR036890">
    <property type="entry name" value="HATPase_C_sf"/>
</dbReference>
<dbReference type="InterPro" id="IPR011009">
    <property type="entry name" value="Kinase-like_dom_sf"/>
</dbReference>
<dbReference type="OrthoDB" id="5521237at2"/>
<evidence type="ECO:0000259" key="7">
    <source>
        <dbReference type="PROSITE" id="PS50109"/>
    </source>
</evidence>
<dbReference type="InterPro" id="IPR041664">
    <property type="entry name" value="AAA_16"/>
</dbReference>
<dbReference type="PANTHER" id="PTHR43642:SF1">
    <property type="entry name" value="HYBRID SIGNAL TRANSDUCTION HISTIDINE KINASE G"/>
    <property type="match status" value="1"/>
</dbReference>
<dbReference type="GO" id="GO:0000155">
    <property type="term" value="F:phosphorelay sensor kinase activity"/>
    <property type="evidence" value="ECO:0007669"/>
    <property type="project" value="InterPro"/>
</dbReference>
<dbReference type="GO" id="GO:0005524">
    <property type="term" value="F:ATP binding"/>
    <property type="evidence" value="ECO:0007669"/>
    <property type="project" value="InterPro"/>
</dbReference>
<dbReference type="SMART" id="SM00388">
    <property type="entry name" value="HisKA"/>
    <property type="match status" value="1"/>
</dbReference>
<keyword evidence="9" id="KW-1185">Reference proteome</keyword>
<feature type="domain" description="Protein kinase" evidence="6">
    <location>
        <begin position="7"/>
        <end position="275"/>
    </location>
</feature>
<keyword evidence="4" id="KW-0175">Coiled coil</keyword>
<dbReference type="SMART" id="SM00220">
    <property type="entry name" value="S_TKc"/>
    <property type="match status" value="1"/>
</dbReference>
<dbReference type="Pfam" id="PF13191">
    <property type="entry name" value="AAA_16"/>
    <property type="match status" value="1"/>
</dbReference>
<dbReference type="SUPFAM" id="SSF52540">
    <property type="entry name" value="P-loop containing nucleoside triphosphate hydrolases"/>
    <property type="match status" value="1"/>
</dbReference>
<proteinExistence type="predicted"/>
<dbReference type="InterPro" id="IPR005467">
    <property type="entry name" value="His_kinase_dom"/>
</dbReference>
<dbReference type="InterPro" id="IPR003661">
    <property type="entry name" value="HisK_dim/P_dom"/>
</dbReference>
<dbReference type="Gene3D" id="1.10.510.10">
    <property type="entry name" value="Transferase(Phosphotransferase) domain 1"/>
    <property type="match status" value="1"/>
</dbReference>
<dbReference type="SUPFAM" id="SSF55781">
    <property type="entry name" value="GAF domain-like"/>
    <property type="match status" value="1"/>
</dbReference>
<dbReference type="SUPFAM" id="SSF56112">
    <property type="entry name" value="Protein kinase-like (PK-like)"/>
    <property type="match status" value="1"/>
</dbReference>
<dbReference type="PROSITE" id="PS50011">
    <property type="entry name" value="PROTEIN_KINASE_DOM"/>
    <property type="match status" value="1"/>
</dbReference>
<protein>
    <recommendedName>
        <fullName evidence="2">histidine kinase</fullName>
        <ecNumber evidence="2">2.7.13.3</ecNumber>
    </recommendedName>
</protein>
<dbReference type="STRING" id="1121416.SAMN02745220_00219"/>
<evidence type="ECO:0000313" key="9">
    <source>
        <dbReference type="Proteomes" id="UP000184603"/>
    </source>
</evidence>
<dbReference type="InterPro" id="IPR004358">
    <property type="entry name" value="Sig_transdc_His_kin-like_C"/>
</dbReference>
<dbReference type="Pfam" id="PF00512">
    <property type="entry name" value="HisKA"/>
    <property type="match status" value="1"/>
</dbReference>
<dbReference type="Gene3D" id="3.40.50.300">
    <property type="entry name" value="P-loop containing nucleotide triphosphate hydrolases"/>
    <property type="match status" value="1"/>
</dbReference>
<evidence type="ECO:0000256" key="5">
    <source>
        <dbReference type="SAM" id="MobiDB-lite"/>
    </source>
</evidence>
<dbReference type="SUPFAM" id="SSF55874">
    <property type="entry name" value="ATPase domain of HSP90 chaperone/DNA topoisomerase II/histidine kinase"/>
    <property type="match status" value="1"/>
</dbReference>
<sequence length="1731" mass="194898">MQTIAGYHPRQRLFENHTTLLLRAQHSATGKTVLLKLLKGEHPKNERINRLRQEYSLLSSFDSPFIIQTYGLEKHLNSLVIVLEDCLDTYDMLSEVIQHNPFSLEQFLELGAAIAQTLATVHDSNIIYRNCNPTGILISKDRRRIKFYDFRLATEEDAPGPSSREVALPDAIVPYISPEQTGRIEHPVDYRSDLYSLGITLFQLATRTLPFTGESVGELYHAHLARKPPLPDDINRSLPKTVSAIILRLLEKIPERRYQTSHGLLYDLQHCQQQLQQRGSIADFPLGRHDAFQTLEIPAQLSNRDKELKFLAAKHDEAASGQLVAVSISGEEGVGKSSLVQTFINRQVREETYCISAKFDRTTTPHSPLDMVVRQLVGLILSEDSDSISRRKTQILQALGNEGSVLAAVFPETEQLLGQQGSVPQLTQAENDNRLFRVLGKFLRVCCETGPALIIFLDDLHFAKAEHLNPLHHILSSARIGRLLFLGAFRKKAATIPGPLQKFLEALNVTNPNVYELQLENLQLPDIAELLSTMLTRNRREVGELAALCLQKTGGNPYFLRQFLAAANKNGHIIFSHPAQRWEWDISGINSSQLTPNTAEAVKKKVPALSAATTELLRTAAALGNSCSLELVAAIIGHHPERELAQLFREGLMFTTDDITTPPSLHFAHVQIREEALLPLSLDERSAIRLRAGRHLLYTLSPEEYNHRLPEISEYLEGDDVRRVASRAERMEIAKVQLDAGRQKMGRENFHGAHQSFLTGLAALPEDSWETDYALTLRLHTLTCASGLQISDHIAIDRCFHEVCANITTTLDSCLVYRLRIKSLKAIGKPEQAVATTLTILKQLGTTLPETPSQTKCLWSLLTTWIRLHPYNDKKLTGLPEMTDPTALATMGLLREGAIAAYACTPRLLPFLAGHAIRLTLQYGQCQESYLIGYLTYGFLLCGLSTRTIEEGYRFGQLAMKFENTRNNSTVKINQAMFAYYNFISHWKEHIRKTLPPLRQTMLDLFEQSNLESTAHTAFFICARHYLIGTNLSRLGSRIDEHLELVQTLDQRIAARRLKIIGEAVAALQGKTADQATLSGSFFDEKEELQRCLTTGDKTSYAIAMVLKLVHAVLFQDHAHAIRFSDQARPYLKHLTASALLPLFYFYDSLARLASYNEQGPMDRLRTRLTVTRQQRTMKRWARLAPQNYAHKYLLVEAECKRVLSEGEKAMELYDNAIHLAHEHQYTNEEALAYELASRFYSERKKTHIARLYLREARYCYYRWGTSAKINQLDSNSNDDNSTILPRPESPASFSPGEGASRLDMLTVIKASRVLSSEMVLDELLMKMMRIMLESGGAQKGALIFMEGGEWLIKVWGNTSRKAIITLTRIPVNTQNIAPTSIINYVAHAAKEVVLDDACRDGGFTNDVYVLENRPRSVLCMPIIHQGEIFSILYLENNLASGTFPPDRQELLQLLGVQSAISLKNALLFEELEQTVTRLNQEIEKRQNTQQQLLHAEKLSALGRLSASIAHEFGNPLMGVKYLLDDFRKRDTLTSDDQKLLELGLEECDRMKTLIGDLQRLNKPSSGKKSRTDIHPLIEHVLLFQKKHFSSNRIKLQTTFDIDLPQIEIIVDQITQVLFNLTMNAVDAMAKEGGVLTIITRRDGNDMVIEIGDTGSGIAPQHQEQIFEPFFSTKKEEDGTGLGLSISYGIARHHGGNLSFVSEPDRGTIFTLTLPLDVENIEASIEEKTRN</sequence>
<dbReference type="CDD" id="cd14014">
    <property type="entry name" value="STKc_PknB_like"/>
    <property type="match status" value="1"/>
</dbReference>
<comment type="catalytic activity">
    <reaction evidence="1">
        <text>ATP + protein L-histidine = ADP + protein N-phospho-L-histidine.</text>
        <dbReference type="EC" id="2.7.13.3"/>
    </reaction>
</comment>
<feature type="domain" description="Histidine kinase" evidence="7">
    <location>
        <begin position="1508"/>
        <end position="1718"/>
    </location>
</feature>
<dbReference type="EMBL" id="FRFE01000001">
    <property type="protein sequence ID" value="SHO42932.1"/>
    <property type="molecule type" value="Genomic_DNA"/>
</dbReference>
<dbReference type="Proteomes" id="UP000184603">
    <property type="component" value="Unassembled WGS sequence"/>
</dbReference>
<dbReference type="InterPro" id="IPR036097">
    <property type="entry name" value="HisK_dim/P_sf"/>
</dbReference>
<keyword evidence="3" id="KW-0597">Phosphoprotein</keyword>
<evidence type="ECO:0000256" key="4">
    <source>
        <dbReference type="SAM" id="Coils"/>
    </source>
</evidence>
<dbReference type="SMART" id="SM00065">
    <property type="entry name" value="GAF"/>
    <property type="match status" value="1"/>
</dbReference>
<dbReference type="InterPro" id="IPR003594">
    <property type="entry name" value="HATPase_dom"/>
</dbReference>
<dbReference type="Pfam" id="PF01590">
    <property type="entry name" value="GAF"/>
    <property type="match status" value="1"/>
</dbReference>